<evidence type="ECO:0000313" key="2">
    <source>
        <dbReference type="EMBL" id="MFC5642650.1"/>
    </source>
</evidence>
<comment type="caution">
    <text evidence="2">The sequence shown here is derived from an EMBL/GenBank/DDBJ whole genome shotgun (WGS) entry which is preliminary data.</text>
</comment>
<reference evidence="3" key="1">
    <citation type="journal article" date="2019" name="Int. J. Syst. Evol. Microbiol.">
        <title>The Global Catalogue of Microorganisms (GCM) 10K type strain sequencing project: providing services to taxonomists for standard genome sequencing and annotation.</title>
        <authorList>
            <consortium name="The Broad Institute Genomics Platform"/>
            <consortium name="The Broad Institute Genome Sequencing Center for Infectious Disease"/>
            <person name="Wu L."/>
            <person name="Ma J."/>
        </authorList>
    </citation>
    <scope>NUCLEOTIDE SEQUENCE [LARGE SCALE GENOMIC DNA]</scope>
    <source>
        <strain evidence="3">CGMCC 4.1622</strain>
    </source>
</reference>
<evidence type="ECO:0000313" key="3">
    <source>
        <dbReference type="Proteomes" id="UP001596066"/>
    </source>
</evidence>
<feature type="transmembrane region" description="Helical" evidence="1">
    <location>
        <begin position="42"/>
        <end position="63"/>
    </location>
</feature>
<accession>A0ABW0VBG1</accession>
<keyword evidence="1" id="KW-0472">Membrane</keyword>
<gene>
    <name evidence="2" type="ORF">ACFPZF_14975</name>
</gene>
<dbReference type="RefSeq" id="WP_346146026.1">
    <property type="nucleotide sequence ID" value="NZ_BAAAUA010000025.1"/>
</dbReference>
<proteinExistence type="predicted"/>
<name>A0ABW0VBG1_9ACTN</name>
<dbReference type="Proteomes" id="UP001596066">
    <property type="component" value="Unassembled WGS sequence"/>
</dbReference>
<evidence type="ECO:0008006" key="4">
    <source>
        <dbReference type="Google" id="ProtNLM"/>
    </source>
</evidence>
<organism evidence="2 3">
    <name type="scientific">Kitasatospora cinereorecta</name>
    <dbReference type="NCBI Taxonomy" id="285560"/>
    <lineage>
        <taxon>Bacteria</taxon>
        <taxon>Bacillati</taxon>
        <taxon>Actinomycetota</taxon>
        <taxon>Actinomycetes</taxon>
        <taxon>Kitasatosporales</taxon>
        <taxon>Streptomycetaceae</taxon>
        <taxon>Kitasatospora</taxon>
    </lineage>
</organism>
<keyword evidence="1" id="KW-1133">Transmembrane helix</keyword>
<keyword evidence="1" id="KW-0812">Transmembrane</keyword>
<keyword evidence="3" id="KW-1185">Reference proteome</keyword>
<feature type="transmembrane region" description="Helical" evidence="1">
    <location>
        <begin position="15"/>
        <end position="36"/>
    </location>
</feature>
<sequence length="189" mass="19724">MPGTPTPATTVRLAFLWRAAGLPIGSVLGLLTVVLLTGTGVVTGVVPGLLALAGTVAAAVLAVPHGYLLRADEHGVTLWRAGLPRRYPWSAVRGLAMAFWEDSDDRPLLSLRLRTRTPRRPSGDGARWCGPALGTLVTAPGGRPRGGEPRALADLFALLAAHGVPLEEPAYAEQVLRAHGLDDALPGTV</sequence>
<dbReference type="EMBL" id="JBHSOC010000021">
    <property type="protein sequence ID" value="MFC5642650.1"/>
    <property type="molecule type" value="Genomic_DNA"/>
</dbReference>
<evidence type="ECO:0000256" key="1">
    <source>
        <dbReference type="SAM" id="Phobius"/>
    </source>
</evidence>
<protein>
    <recommendedName>
        <fullName evidence="4">PH domain-containing protein</fullName>
    </recommendedName>
</protein>